<reference evidence="11 12" key="1">
    <citation type="submission" date="2022-03" db="EMBL/GenBank/DDBJ databases">
        <title>Luteimonas soily sp. nov., a novel bacterium isolated from the soil.</title>
        <authorList>
            <person name="Zhang X."/>
        </authorList>
    </citation>
    <scope>NUCLEOTIDE SEQUENCE [LARGE SCALE GENOMIC DNA]</scope>
    <source>
        <strain evidence="11 12">50</strain>
    </source>
</reference>
<keyword evidence="3" id="KW-1029">Fimbrium biogenesis</keyword>
<evidence type="ECO:0000256" key="5">
    <source>
        <dbReference type="ARBA" id="ARBA00022837"/>
    </source>
</evidence>
<keyword evidence="6" id="KW-0281">Fimbrium</keyword>
<evidence type="ECO:0000256" key="6">
    <source>
        <dbReference type="ARBA" id="ARBA00023263"/>
    </source>
</evidence>
<evidence type="ECO:0000313" key="11">
    <source>
        <dbReference type="EMBL" id="MCJ0825917.1"/>
    </source>
</evidence>
<proteinExistence type="inferred from homology"/>
<dbReference type="EMBL" id="JALGCL010000002">
    <property type="protein sequence ID" value="MCJ0825917.1"/>
    <property type="molecule type" value="Genomic_DNA"/>
</dbReference>
<gene>
    <name evidence="11" type="ORF">MQC88_08085</name>
</gene>
<dbReference type="InterPro" id="IPR007280">
    <property type="entry name" value="Peptidase_C_arc/bac"/>
</dbReference>
<dbReference type="Pfam" id="PF05567">
    <property type="entry name" value="T4P_PilY1"/>
    <property type="match status" value="1"/>
</dbReference>
<dbReference type="RefSeq" id="WP_243320896.1">
    <property type="nucleotide sequence ID" value="NZ_JALGCL010000002.1"/>
</dbReference>
<protein>
    <submittedName>
        <fullName evidence="11">Pre-peptidase C-terminal domain-containing protein</fullName>
    </submittedName>
</protein>
<comment type="similarity">
    <text evidence="2">Belongs to the PilY1 family.</text>
</comment>
<dbReference type="SUPFAM" id="SSF50998">
    <property type="entry name" value="Quinoprotein alcohol dehydrogenase-like"/>
    <property type="match status" value="1"/>
</dbReference>
<organism evidence="11 12">
    <name type="scientific">Cognatiluteimonas sedimenti</name>
    <dbReference type="NCBI Taxonomy" id="2927791"/>
    <lineage>
        <taxon>Bacteria</taxon>
        <taxon>Pseudomonadati</taxon>
        <taxon>Pseudomonadota</taxon>
        <taxon>Gammaproteobacteria</taxon>
        <taxon>Lysobacterales</taxon>
        <taxon>Lysobacteraceae</taxon>
        <taxon>Cognatiluteimonas</taxon>
    </lineage>
</organism>
<feature type="compositionally biased region" description="Polar residues" evidence="7">
    <location>
        <begin position="428"/>
        <end position="438"/>
    </location>
</feature>
<feature type="domain" description="PilY1 beta-propeller" evidence="10">
    <location>
        <begin position="716"/>
        <end position="1009"/>
    </location>
</feature>
<evidence type="ECO:0000313" key="12">
    <source>
        <dbReference type="Proteomes" id="UP001165423"/>
    </source>
</evidence>
<feature type="signal peptide" evidence="8">
    <location>
        <begin position="1"/>
        <end position="25"/>
    </location>
</feature>
<feature type="domain" description="Peptidase C-terminal archaeal/bacterial" evidence="9">
    <location>
        <begin position="188"/>
        <end position="254"/>
    </location>
</feature>
<feature type="chain" id="PRO_5046939112" evidence="8">
    <location>
        <begin position="26"/>
        <end position="1177"/>
    </location>
</feature>
<name>A0ABT0A4K6_9GAMM</name>
<evidence type="ECO:0000256" key="2">
    <source>
        <dbReference type="ARBA" id="ARBA00008387"/>
    </source>
</evidence>
<dbReference type="Proteomes" id="UP001165423">
    <property type="component" value="Unassembled WGS sequence"/>
</dbReference>
<dbReference type="InterPro" id="IPR008707">
    <property type="entry name" value="B-propeller_PilY1"/>
</dbReference>
<comment type="caution">
    <text evidence="11">The sequence shown here is derived from an EMBL/GenBank/DDBJ whole genome shotgun (WGS) entry which is preliminary data.</text>
</comment>
<evidence type="ECO:0000256" key="4">
    <source>
        <dbReference type="ARBA" id="ARBA00022723"/>
    </source>
</evidence>
<feature type="region of interest" description="Disordered" evidence="7">
    <location>
        <begin position="417"/>
        <end position="452"/>
    </location>
</feature>
<accession>A0ABT0A4K6</accession>
<comment type="subcellular location">
    <subcellularLocation>
        <location evidence="1">Fimbrium</location>
    </subcellularLocation>
</comment>
<evidence type="ECO:0000256" key="1">
    <source>
        <dbReference type="ARBA" id="ARBA00004561"/>
    </source>
</evidence>
<keyword evidence="5" id="KW-0106">Calcium</keyword>
<keyword evidence="8" id="KW-0732">Signal</keyword>
<dbReference type="Gene3D" id="2.60.120.380">
    <property type="match status" value="1"/>
</dbReference>
<dbReference type="Pfam" id="PF04151">
    <property type="entry name" value="PPC"/>
    <property type="match status" value="1"/>
</dbReference>
<sequence length="1177" mass="124759">MPRRSRVLPFAATCLATLLALPVNAAVVFPDNPLQTGAAYPPPNVMFILDDSGSMAFDFMPGANSSSEVPKTSPQQIQLQAYPRNTLYYNPNTTYQPWLKADGSRYTGGTDYTEVYTSDTLLSGSYDLSDNTQTFYVPKSDATDLSDSRQYERYDIKKVSGTLRVIKSATLASGAWDNQDVGKNNWKYFSLSVPAGATRLDVDANDDKDNGDLYVRYNQQPDKANSDCSDTSGKSKSCGVDNPAAGTWYIGIYGNSKVDNIDISYIVNSVSYSTPTGRSESDEIKNFATWYSYYRTRSKMAKGAASEAFGQIGSNIRVGFDTIWNRSPYNIPVGTDNGQFVNTNRSTWFSRLQNATANNGTPLKGALQRTGKYYEGSSSSGPWGPESGSDQLTCRQSFAILTTDGYWNSDNDYDGTINDADDTDGAVITSSDGKSTGQYKAEPPYSDKNGHASSGKYFDTLADIANHYWKRDLRTTLDNNVPASSGDPAFWQHMTTFGLAIGQSGTLNPDVDLVSIKNGSKYWPKPVADEASTIDDLWHASINGHGSFVAASNPTKFAQGLVNALATVAARNGSASNVTANSTSFQSDTAVYQASYVSGKWNGELASYAVSSAGVATDANGDPIATWKASEHIPAYPGRAARIMTWNGTAGATFPTGAQSTALARAGGLAPVTGVDNANYIKGDQSNEKQNGKLLRDRIQTVLGDIVDSSPLFLKETATGTQTIFVGANDGMLHAFNAQTGAEQFAYIPGGLDLANLASLSDPQYVHKWFVDGPVVVSTQSKTPGVNYLVGALGRGGRGLYGLDVSDPANFGTGSVLWDKTGSAAPANMGQVLGEPLIAKFNDGTTGIIASNGINSSTGAASLFIINIATGAPIKELDTGATGGNGLSAPRGWDNDGNGTVDYVYAGDLKGNLWKFDLTAGSSSGWTVANSGAPMFVAKDKSNNRQPITSGLALAKDPATGKRWVFIGTGSFMSNGDVTDKSVQSMYGVIDDGSVVTGRTSGGDGDLQKREIILIDGTQKYRGFEANGTLDAAKKGWYIDLLTPPSPGTAEGERIVNRPIVSGTVLVTASMIPPTGETCEAGGRGYINALDAFSGTSTKDSYFDTNHNGDFSDDVIGPDGAQVPIGSVDLGVGMPTLPTIIDNLLVVGGSTGEMGQIKINPQSAGARRITWREILRD</sequence>
<keyword evidence="12" id="KW-1185">Reference proteome</keyword>
<evidence type="ECO:0000256" key="3">
    <source>
        <dbReference type="ARBA" id="ARBA00022558"/>
    </source>
</evidence>
<keyword evidence="4" id="KW-0479">Metal-binding</keyword>
<evidence type="ECO:0000256" key="8">
    <source>
        <dbReference type="SAM" id="SignalP"/>
    </source>
</evidence>
<evidence type="ECO:0000259" key="9">
    <source>
        <dbReference type="Pfam" id="PF04151"/>
    </source>
</evidence>
<evidence type="ECO:0000259" key="10">
    <source>
        <dbReference type="Pfam" id="PF05567"/>
    </source>
</evidence>
<evidence type="ECO:0000256" key="7">
    <source>
        <dbReference type="SAM" id="MobiDB-lite"/>
    </source>
</evidence>
<dbReference type="InterPro" id="IPR011047">
    <property type="entry name" value="Quinoprotein_ADH-like_sf"/>
</dbReference>